<dbReference type="EC" id="2.3.2.27" evidence="3"/>
<accession>A0AAD8I201</accession>
<keyword evidence="4" id="KW-0808">Transferase</keyword>
<dbReference type="GO" id="GO:0016567">
    <property type="term" value="P:protein ubiquitination"/>
    <property type="evidence" value="ECO:0007669"/>
    <property type="project" value="TreeGrafter"/>
</dbReference>
<keyword evidence="9" id="KW-0862">Zinc</keyword>
<evidence type="ECO:0000256" key="4">
    <source>
        <dbReference type="ARBA" id="ARBA00022679"/>
    </source>
</evidence>
<keyword evidence="7" id="KW-0863">Zinc-finger</keyword>
<organism evidence="13 14">
    <name type="scientific">Heracleum sosnowskyi</name>
    <dbReference type="NCBI Taxonomy" id="360622"/>
    <lineage>
        <taxon>Eukaryota</taxon>
        <taxon>Viridiplantae</taxon>
        <taxon>Streptophyta</taxon>
        <taxon>Embryophyta</taxon>
        <taxon>Tracheophyta</taxon>
        <taxon>Spermatophyta</taxon>
        <taxon>Magnoliopsida</taxon>
        <taxon>eudicotyledons</taxon>
        <taxon>Gunneridae</taxon>
        <taxon>Pentapetalae</taxon>
        <taxon>asterids</taxon>
        <taxon>campanulids</taxon>
        <taxon>Apiales</taxon>
        <taxon>Apiaceae</taxon>
        <taxon>Apioideae</taxon>
        <taxon>apioid superclade</taxon>
        <taxon>Tordylieae</taxon>
        <taxon>Tordyliinae</taxon>
        <taxon>Heracleum</taxon>
    </lineage>
</organism>
<evidence type="ECO:0000256" key="1">
    <source>
        <dbReference type="ARBA" id="ARBA00000900"/>
    </source>
</evidence>
<evidence type="ECO:0000256" key="5">
    <source>
        <dbReference type="ARBA" id="ARBA00022692"/>
    </source>
</evidence>
<keyword evidence="10 12" id="KW-1133">Transmembrane helix</keyword>
<dbReference type="PANTHER" id="PTHR45977">
    <property type="entry name" value="TARGET OF ERK KINASE MPK-1"/>
    <property type="match status" value="1"/>
</dbReference>
<dbReference type="EMBL" id="JAUIZM010000007">
    <property type="protein sequence ID" value="KAK1376979.1"/>
    <property type="molecule type" value="Genomic_DNA"/>
</dbReference>
<evidence type="ECO:0000256" key="7">
    <source>
        <dbReference type="ARBA" id="ARBA00022771"/>
    </source>
</evidence>
<feature type="transmembrane region" description="Helical" evidence="12">
    <location>
        <begin position="155"/>
        <end position="173"/>
    </location>
</feature>
<evidence type="ECO:0000256" key="8">
    <source>
        <dbReference type="ARBA" id="ARBA00022786"/>
    </source>
</evidence>
<comment type="subcellular location">
    <subcellularLocation>
        <location evidence="2">Membrane</location>
        <topology evidence="2">Multi-pass membrane protein</topology>
    </subcellularLocation>
</comment>
<keyword evidence="11 12" id="KW-0472">Membrane</keyword>
<evidence type="ECO:0000313" key="13">
    <source>
        <dbReference type="EMBL" id="KAK1376979.1"/>
    </source>
</evidence>
<dbReference type="AlphaFoldDB" id="A0AAD8I201"/>
<name>A0AAD8I201_9APIA</name>
<keyword evidence="6" id="KW-0479">Metal-binding</keyword>
<reference evidence="13" key="1">
    <citation type="submission" date="2023-02" db="EMBL/GenBank/DDBJ databases">
        <title>Genome of toxic invasive species Heracleum sosnowskyi carries increased number of genes despite the absence of recent whole-genome duplications.</title>
        <authorList>
            <person name="Schelkunov M."/>
            <person name="Shtratnikova V."/>
            <person name="Makarenko M."/>
            <person name="Klepikova A."/>
            <person name="Omelchenko D."/>
            <person name="Novikova G."/>
            <person name="Obukhova E."/>
            <person name="Bogdanov V."/>
            <person name="Penin A."/>
            <person name="Logacheva M."/>
        </authorList>
    </citation>
    <scope>NUCLEOTIDE SEQUENCE</scope>
    <source>
        <strain evidence="13">Hsosn_3</strain>
        <tissue evidence="13">Leaf</tissue>
    </source>
</reference>
<comment type="caution">
    <text evidence="13">The sequence shown here is derived from an EMBL/GenBank/DDBJ whole genome shotgun (WGS) entry which is preliminary data.</text>
</comment>
<keyword evidence="14" id="KW-1185">Reference proteome</keyword>
<evidence type="ECO:0000256" key="12">
    <source>
        <dbReference type="SAM" id="Phobius"/>
    </source>
</evidence>
<keyword evidence="8" id="KW-0833">Ubl conjugation pathway</keyword>
<dbReference type="GO" id="GO:0016020">
    <property type="term" value="C:membrane"/>
    <property type="evidence" value="ECO:0007669"/>
    <property type="project" value="UniProtKB-SubCell"/>
</dbReference>
<dbReference type="GO" id="GO:0061630">
    <property type="term" value="F:ubiquitin protein ligase activity"/>
    <property type="evidence" value="ECO:0007669"/>
    <property type="project" value="UniProtKB-EC"/>
</dbReference>
<evidence type="ECO:0000256" key="6">
    <source>
        <dbReference type="ARBA" id="ARBA00022723"/>
    </source>
</evidence>
<keyword evidence="5 12" id="KW-0812">Transmembrane</keyword>
<dbReference type="GO" id="GO:0008270">
    <property type="term" value="F:zinc ion binding"/>
    <property type="evidence" value="ECO:0007669"/>
    <property type="project" value="UniProtKB-KW"/>
</dbReference>
<evidence type="ECO:0000256" key="10">
    <source>
        <dbReference type="ARBA" id="ARBA00022989"/>
    </source>
</evidence>
<sequence>MLLASSTPDRTPSRASFGLSEFGYAIKCIVHGVCAGLECKRRWDHARVSDGDQSSEATRDQNSGSERDAEYVVLNLDHVDVVQDHPDEEQTSSVAKHLDSVDTVLSFIWWIIGFYWIYIGGQNLTRDFPQLFWLCITFLVFDALLLWHLLSWHVLLDLLFASLLLYGICFNHLSFNFCMKQEEEIEDCSQSLPKYNFQRTGCNTNTPTEHVLPLEDVICCICLCA</sequence>
<reference evidence="13" key="2">
    <citation type="submission" date="2023-05" db="EMBL/GenBank/DDBJ databases">
        <authorList>
            <person name="Schelkunov M.I."/>
        </authorList>
    </citation>
    <scope>NUCLEOTIDE SEQUENCE</scope>
    <source>
        <strain evidence="13">Hsosn_3</strain>
        <tissue evidence="13">Leaf</tissue>
    </source>
</reference>
<comment type="catalytic activity">
    <reaction evidence="1">
        <text>S-ubiquitinyl-[E2 ubiquitin-conjugating enzyme]-L-cysteine + [acceptor protein]-L-lysine = [E2 ubiquitin-conjugating enzyme]-L-cysteine + N(6)-ubiquitinyl-[acceptor protein]-L-lysine.</text>
        <dbReference type="EC" id="2.3.2.27"/>
    </reaction>
</comment>
<gene>
    <name evidence="13" type="ORF">POM88_033172</name>
</gene>
<proteinExistence type="predicted"/>
<dbReference type="GO" id="GO:0006511">
    <property type="term" value="P:ubiquitin-dependent protein catabolic process"/>
    <property type="evidence" value="ECO:0007669"/>
    <property type="project" value="TreeGrafter"/>
</dbReference>
<evidence type="ECO:0000256" key="3">
    <source>
        <dbReference type="ARBA" id="ARBA00012483"/>
    </source>
</evidence>
<evidence type="ECO:0000256" key="2">
    <source>
        <dbReference type="ARBA" id="ARBA00004141"/>
    </source>
</evidence>
<dbReference type="PANTHER" id="PTHR45977:SF28">
    <property type="entry name" value="OS02G0674700 PROTEIN"/>
    <property type="match status" value="1"/>
</dbReference>
<feature type="transmembrane region" description="Helical" evidence="12">
    <location>
        <begin position="131"/>
        <end position="149"/>
    </location>
</feature>
<feature type="transmembrane region" description="Helical" evidence="12">
    <location>
        <begin position="103"/>
        <end position="119"/>
    </location>
</feature>
<evidence type="ECO:0000313" key="14">
    <source>
        <dbReference type="Proteomes" id="UP001237642"/>
    </source>
</evidence>
<protein>
    <recommendedName>
        <fullName evidence="3">RING-type E3 ubiquitin transferase</fullName>
        <ecNumber evidence="3">2.3.2.27</ecNumber>
    </recommendedName>
</protein>
<dbReference type="Proteomes" id="UP001237642">
    <property type="component" value="Unassembled WGS sequence"/>
</dbReference>
<evidence type="ECO:0000256" key="9">
    <source>
        <dbReference type="ARBA" id="ARBA00022833"/>
    </source>
</evidence>
<evidence type="ECO:0000256" key="11">
    <source>
        <dbReference type="ARBA" id="ARBA00023136"/>
    </source>
</evidence>
<dbReference type="GO" id="GO:0000325">
    <property type="term" value="C:plant-type vacuole"/>
    <property type="evidence" value="ECO:0007669"/>
    <property type="project" value="TreeGrafter"/>
</dbReference>